<keyword evidence="2" id="KW-0812">Transmembrane</keyword>
<feature type="transmembrane region" description="Helical" evidence="2">
    <location>
        <begin position="622"/>
        <end position="645"/>
    </location>
</feature>
<dbReference type="EMBL" id="JAMZMK010000113">
    <property type="protein sequence ID" value="KAI7757481.1"/>
    <property type="molecule type" value="Genomic_DNA"/>
</dbReference>
<feature type="domain" description="PGG" evidence="3">
    <location>
        <begin position="577"/>
        <end position="650"/>
    </location>
</feature>
<dbReference type="AlphaFoldDB" id="A0AAD5GZ77"/>
<feature type="transmembrane region" description="Helical" evidence="2">
    <location>
        <begin position="381"/>
        <end position="400"/>
    </location>
</feature>
<dbReference type="SUPFAM" id="SSF48403">
    <property type="entry name" value="Ankyrin repeat"/>
    <property type="match status" value="1"/>
</dbReference>
<feature type="transmembrane region" description="Helical" evidence="2">
    <location>
        <begin position="582"/>
        <end position="602"/>
    </location>
</feature>
<keyword evidence="2" id="KW-0472">Membrane</keyword>
<name>A0AAD5GZ77_AMBAR</name>
<proteinExistence type="predicted"/>
<protein>
    <recommendedName>
        <fullName evidence="3">PGG domain-containing protein</fullName>
    </recommendedName>
</protein>
<keyword evidence="1" id="KW-0040">ANK repeat</keyword>
<dbReference type="PROSITE" id="PS50297">
    <property type="entry name" value="ANK_REP_REGION"/>
    <property type="match status" value="1"/>
</dbReference>
<sequence length="690" mass="78492">MEIASSSNELHVSTPTHDLKFMMASNVNVSNFVSVKLSGCSNYNIWKAQMLCLIESQVLLHILNGEQLFPVDKGTHMISQYDKLVKGWIFGSVNEKVLKDLIDSGTAQEVWMKLESLFNLPVVSETTDEISPGFLFRVREFESVPEMGDTDNIKVNNELYEAAVEGCWWKAKSILKNNKKAASEAVTNANGNTILHIAIEMGHNYFLEKLLNFLKDGKDIEKQNSKGQTALHIAAAIGNTHAAQLLVRKRERLLHILDINNKSPLDISFTNTMTNTCACLLRYTRLRDFHEYIPQKITNALVAAILAKEYDLAQKLLVEFPEQAKNEEIILGAITVTFPTDLSFGENFIYPYDVLQLLLKIKNNIPDSDTVSDISVDMSPYFVASSNLFYVVFSYVEVTVRPIKNIEKKRKDYQKAKKILSLICDQMGTSNHHYRRQLFEAVLQDTHEVVDAILFKSPATINYNDEEGYNIIQLSIINRAEKVYNLIHHIIERKESYRDLIDYSENNLVHLAGRLAPSFILERTTGAALQLQRELLWYEEVKKLKFPLELRNMNKNMETPQMVFTREHRDLIKEGENWIKKTAESCSITAALIVTVVFAAAITVPGGSNQESGIPVFKKETAFLVFAVSNAFSLFTASTALLLYLSILTMRFSERDFLFTKKVDFWSFDVIPLHNCYDGSLWCNLVPCIL</sequence>
<evidence type="ECO:0000313" key="5">
    <source>
        <dbReference type="Proteomes" id="UP001206925"/>
    </source>
</evidence>
<reference evidence="4" key="1">
    <citation type="submission" date="2022-06" db="EMBL/GenBank/DDBJ databases">
        <title>Uncovering the hologenomic basis of an extraordinary plant invasion.</title>
        <authorList>
            <person name="Bieker V.C."/>
            <person name="Martin M.D."/>
            <person name="Gilbert T."/>
            <person name="Hodgins K."/>
            <person name="Battlay P."/>
            <person name="Petersen B."/>
            <person name="Wilson J."/>
        </authorList>
    </citation>
    <scope>NUCLEOTIDE SEQUENCE</scope>
    <source>
        <strain evidence="4">AA19_3_7</strain>
        <tissue evidence="4">Leaf</tissue>
    </source>
</reference>
<gene>
    <name evidence="4" type="ORF">M8C21_019272</name>
</gene>
<dbReference type="Gene3D" id="1.25.40.20">
    <property type="entry name" value="Ankyrin repeat-containing domain"/>
    <property type="match status" value="1"/>
</dbReference>
<evidence type="ECO:0000313" key="4">
    <source>
        <dbReference type="EMBL" id="KAI7757481.1"/>
    </source>
</evidence>
<dbReference type="Proteomes" id="UP001206925">
    <property type="component" value="Unassembled WGS sequence"/>
</dbReference>
<organism evidence="4 5">
    <name type="scientific">Ambrosia artemisiifolia</name>
    <name type="common">Common ragweed</name>
    <dbReference type="NCBI Taxonomy" id="4212"/>
    <lineage>
        <taxon>Eukaryota</taxon>
        <taxon>Viridiplantae</taxon>
        <taxon>Streptophyta</taxon>
        <taxon>Embryophyta</taxon>
        <taxon>Tracheophyta</taxon>
        <taxon>Spermatophyta</taxon>
        <taxon>Magnoliopsida</taxon>
        <taxon>eudicotyledons</taxon>
        <taxon>Gunneridae</taxon>
        <taxon>Pentapetalae</taxon>
        <taxon>asterids</taxon>
        <taxon>campanulids</taxon>
        <taxon>Asterales</taxon>
        <taxon>Asteraceae</taxon>
        <taxon>Asteroideae</taxon>
        <taxon>Heliantheae alliance</taxon>
        <taxon>Heliantheae</taxon>
        <taxon>Ambrosia</taxon>
    </lineage>
</organism>
<keyword evidence="2" id="KW-1133">Transmembrane helix</keyword>
<dbReference type="Pfam" id="PF13962">
    <property type="entry name" value="PGG"/>
    <property type="match status" value="1"/>
</dbReference>
<feature type="repeat" description="ANK" evidence="1">
    <location>
        <begin position="226"/>
        <end position="249"/>
    </location>
</feature>
<dbReference type="InterPro" id="IPR036770">
    <property type="entry name" value="Ankyrin_rpt-contain_sf"/>
</dbReference>
<dbReference type="PANTHER" id="PTHR24177:SF475">
    <property type="entry name" value="ANKYRIN REPEAT-CONTAINING DOMAIN, PGG DOMAIN PROTEIN-RELATED"/>
    <property type="match status" value="1"/>
</dbReference>
<comment type="caution">
    <text evidence="4">The sequence shown here is derived from an EMBL/GenBank/DDBJ whole genome shotgun (WGS) entry which is preliminary data.</text>
</comment>
<evidence type="ECO:0000256" key="1">
    <source>
        <dbReference type="PROSITE-ProRule" id="PRU00023"/>
    </source>
</evidence>
<dbReference type="InterPro" id="IPR002110">
    <property type="entry name" value="Ankyrin_rpt"/>
</dbReference>
<dbReference type="InterPro" id="IPR026961">
    <property type="entry name" value="PGG_dom"/>
</dbReference>
<evidence type="ECO:0000256" key="2">
    <source>
        <dbReference type="SAM" id="Phobius"/>
    </source>
</evidence>
<evidence type="ECO:0000259" key="3">
    <source>
        <dbReference type="Pfam" id="PF13962"/>
    </source>
</evidence>
<feature type="repeat" description="ANK" evidence="1">
    <location>
        <begin position="190"/>
        <end position="225"/>
    </location>
</feature>
<dbReference type="Pfam" id="PF12796">
    <property type="entry name" value="Ank_2"/>
    <property type="match status" value="1"/>
</dbReference>
<accession>A0AAD5GZ77</accession>
<dbReference type="PROSITE" id="PS50088">
    <property type="entry name" value="ANK_REPEAT"/>
    <property type="match status" value="2"/>
</dbReference>
<dbReference type="SMART" id="SM00248">
    <property type="entry name" value="ANK"/>
    <property type="match status" value="4"/>
</dbReference>
<dbReference type="PANTHER" id="PTHR24177">
    <property type="entry name" value="CASKIN"/>
    <property type="match status" value="1"/>
</dbReference>
<keyword evidence="5" id="KW-1185">Reference proteome</keyword>
<dbReference type="GO" id="GO:0016020">
    <property type="term" value="C:membrane"/>
    <property type="evidence" value="ECO:0007669"/>
    <property type="project" value="TreeGrafter"/>
</dbReference>